<keyword evidence="1" id="KW-1133">Transmembrane helix</keyword>
<dbReference type="InterPro" id="IPR000210">
    <property type="entry name" value="BTB/POZ_dom"/>
</dbReference>
<evidence type="ECO:0000313" key="4">
    <source>
        <dbReference type="Proteomes" id="UP001620645"/>
    </source>
</evidence>
<dbReference type="InterPro" id="IPR011333">
    <property type="entry name" value="SKP1/BTB/POZ_sf"/>
</dbReference>
<dbReference type="EMBL" id="JBICCN010000124">
    <property type="protein sequence ID" value="KAL3091810.1"/>
    <property type="molecule type" value="Genomic_DNA"/>
</dbReference>
<evidence type="ECO:0000256" key="1">
    <source>
        <dbReference type="SAM" id="Phobius"/>
    </source>
</evidence>
<proteinExistence type="predicted"/>
<keyword evidence="1" id="KW-0472">Membrane</keyword>
<organism evidence="3 4">
    <name type="scientific">Heterodera schachtii</name>
    <name type="common">Sugarbeet cyst nematode worm</name>
    <name type="synonym">Tylenchus schachtii</name>
    <dbReference type="NCBI Taxonomy" id="97005"/>
    <lineage>
        <taxon>Eukaryota</taxon>
        <taxon>Metazoa</taxon>
        <taxon>Ecdysozoa</taxon>
        <taxon>Nematoda</taxon>
        <taxon>Chromadorea</taxon>
        <taxon>Rhabditida</taxon>
        <taxon>Tylenchina</taxon>
        <taxon>Tylenchomorpha</taxon>
        <taxon>Tylenchoidea</taxon>
        <taxon>Heteroderidae</taxon>
        <taxon>Heteroderinae</taxon>
        <taxon>Heterodera</taxon>
    </lineage>
</organism>
<evidence type="ECO:0000259" key="2">
    <source>
        <dbReference type="PROSITE" id="PS50097"/>
    </source>
</evidence>
<dbReference type="Pfam" id="PF07707">
    <property type="entry name" value="BACK"/>
    <property type="match status" value="1"/>
</dbReference>
<dbReference type="SMART" id="SM00225">
    <property type="entry name" value="BTB"/>
    <property type="match status" value="1"/>
</dbReference>
<dbReference type="PROSITE" id="PS50097">
    <property type="entry name" value="BTB"/>
    <property type="match status" value="1"/>
</dbReference>
<dbReference type="Proteomes" id="UP001620645">
    <property type="component" value="Unassembled WGS sequence"/>
</dbReference>
<dbReference type="InterPro" id="IPR011705">
    <property type="entry name" value="BACK"/>
</dbReference>
<comment type="caution">
    <text evidence="3">The sequence shown here is derived from an EMBL/GenBank/DDBJ whole genome shotgun (WGS) entry which is preliminary data.</text>
</comment>
<accession>A0ABD2JML8</accession>
<dbReference type="Gene3D" id="1.25.40.420">
    <property type="match status" value="1"/>
</dbReference>
<dbReference type="AlphaFoldDB" id="A0ABD2JML8"/>
<dbReference type="SMART" id="SM00875">
    <property type="entry name" value="BACK"/>
    <property type="match status" value="1"/>
</dbReference>
<feature type="transmembrane region" description="Helical" evidence="1">
    <location>
        <begin position="145"/>
        <end position="169"/>
    </location>
</feature>
<dbReference type="PANTHER" id="PTHR45774">
    <property type="entry name" value="BTB/POZ DOMAIN-CONTAINING"/>
    <property type="match status" value="1"/>
</dbReference>
<feature type="transmembrane region" description="Helical" evidence="1">
    <location>
        <begin position="256"/>
        <end position="275"/>
    </location>
</feature>
<gene>
    <name evidence="3" type="ORF">niasHS_004526</name>
</gene>
<dbReference type="Gene3D" id="3.30.710.10">
    <property type="entry name" value="Potassium Channel Kv1.1, Chain A"/>
    <property type="match status" value="1"/>
</dbReference>
<feature type="domain" description="BTB" evidence="2">
    <location>
        <begin position="21"/>
        <end position="97"/>
    </location>
</feature>
<name>A0ABD2JML8_HETSC</name>
<dbReference type="InterPro" id="IPR008974">
    <property type="entry name" value="TRAF-like"/>
</dbReference>
<dbReference type="Gene3D" id="2.60.210.10">
    <property type="entry name" value="Apoptosis, Tumor Necrosis Factor Receptor Associated Protein 2, Chain A"/>
    <property type="match status" value="1"/>
</dbReference>
<protein>
    <recommendedName>
        <fullName evidence="2">BTB domain-containing protein</fullName>
    </recommendedName>
</protein>
<dbReference type="SUPFAM" id="SSF54695">
    <property type="entry name" value="POZ domain"/>
    <property type="match status" value="1"/>
</dbReference>
<dbReference type="PANTHER" id="PTHR45774:SF3">
    <property type="entry name" value="BTB (POZ) DOMAIN-CONTAINING 2B-RELATED"/>
    <property type="match status" value="1"/>
</dbReference>
<keyword evidence="4" id="KW-1185">Reference proteome</keyword>
<keyword evidence="1" id="KW-0812">Transmembrane</keyword>
<sequence>MSKPDTLSERIKLLLNTGHCSDVHFLVGEGDEKEHFAAHKLILIAASDVFESMFRFEAQNTKKGNDESNPIVISDIAYDVFKAVLSFIYTDDLSALNGKNTTEMLYAAKKYNVTGLVKAISYSNVAKLRNIFHAFAMARLVEEELINWLANFVHLFSFWVFAYRCLYYIDQNADTLFKSADDFLQIDQKILCVILERDQLAIDGELSIWNAALRWADAQCLQKGKECSGENRRAVLGPALFKIRLTHINREDFYKYIVPTGVLTVCEMVALLYHFHPDQQMPRMLYDSLQFPTHRRATYDDPNKPQGMLIMEIKKFSEFLKENDNTTRTSDAVVYITALPWRLVARKYKNSLIFDARYDTAKMILNYKCPYSTTFRIASQKEGKADYVEKKMDKIISNPYNRCTVAYIALSKLMCPDKGWYNKEEDTVKVTVEVTTGELWGEEKAAK</sequence>
<dbReference type="Pfam" id="PF00651">
    <property type="entry name" value="BTB"/>
    <property type="match status" value="1"/>
</dbReference>
<evidence type="ECO:0000313" key="3">
    <source>
        <dbReference type="EMBL" id="KAL3091810.1"/>
    </source>
</evidence>
<reference evidence="3 4" key="1">
    <citation type="submission" date="2024-10" db="EMBL/GenBank/DDBJ databases">
        <authorList>
            <person name="Kim D."/>
        </authorList>
    </citation>
    <scope>NUCLEOTIDE SEQUENCE [LARGE SCALE GENOMIC DNA]</scope>
    <source>
        <strain evidence="3">Taebaek</strain>
    </source>
</reference>